<reference evidence="2 3" key="1">
    <citation type="submission" date="2022-12" db="EMBL/GenBank/DDBJ databases">
        <title>Two new species, Stenotrophomonas aracearum and Stenotrophomonas oahuensis, isolated from Anthurium (Araceae family) in Hawaii.</title>
        <authorList>
            <person name="Chunag S.C."/>
            <person name="Dobhal S."/>
            <person name="Alvarez A."/>
            <person name="Arif M."/>
        </authorList>
    </citation>
    <scope>NUCLEOTIDE SEQUENCE [LARGE SCALE GENOMIC DNA]</scope>
    <source>
        <strain evidence="2 3">A5586</strain>
    </source>
</reference>
<name>A0ABY9YJR5_9GAMM</name>
<evidence type="ECO:0000313" key="3">
    <source>
        <dbReference type="Proteomes" id="UP001302072"/>
    </source>
</evidence>
<feature type="region of interest" description="Disordered" evidence="1">
    <location>
        <begin position="1"/>
        <end position="31"/>
    </location>
</feature>
<feature type="compositionally biased region" description="Low complexity" evidence="1">
    <location>
        <begin position="7"/>
        <end position="17"/>
    </location>
</feature>
<organism evidence="2 3">
    <name type="scientific">Stenotrophomonas oahuensis</name>
    <dbReference type="NCBI Taxonomy" id="3003271"/>
    <lineage>
        <taxon>Bacteria</taxon>
        <taxon>Pseudomonadati</taxon>
        <taxon>Pseudomonadota</taxon>
        <taxon>Gammaproteobacteria</taxon>
        <taxon>Lysobacterales</taxon>
        <taxon>Lysobacteraceae</taxon>
        <taxon>Stenotrophomonas</taxon>
    </lineage>
</organism>
<dbReference type="RefSeq" id="WP_311190165.1">
    <property type="nucleotide sequence ID" value="NZ_CP115541.1"/>
</dbReference>
<dbReference type="Proteomes" id="UP001302072">
    <property type="component" value="Chromosome"/>
</dbReference>
<dbReference type="EMBL" id="CP115541">
    <property type="protein sequence ID" value="WNH50866.1"/>
    <property type="molecule type" value="Genomic_DNA"/>
</dbReference>
<keyword evidence="3" id="KW-1185">Reference proteome</keyword>
<sequence>MYAITHAAPAVPRAPSPVLQPERAGTRPVPVDLFNAPSPREADDGSRGLMEAIEEGDAALRRHMAFPLGTVLPCPGSELPATPVQELVHALDCNVPERTGNARALITVLEPLREQLGRRVAEDLQTWLKETTTPFTLNPELLKYQVLYAGLAHVLRRLPLSEMPHAQRLRIGEVLHEAGGNPAALQGWLGLNEDDLQGDYSTALLNLMLPREEQGSLGFERPCSVAMREQRAHVWQWVAMVNRRFGHRDNQLAALDPSVPRRNRRVRQLQNLANAPEAQREGIKVQLP</sequence>
<evidence type="ECO:0000313" key="2">
    <source>
        <dbReference type="EMBL" id="WNH50866.1"/>
    </source>
</evidence>
<proteinExistence type="predicted"/>
<protein>
    <submittedName>
        <fullName evidence="2">Uncharacterized protein</fullName>
    </submittedName>
</protein>
<evidence type="ECO:0000256" key="1">
    <source>
        <dbReference type="SAM" id="MobiDB-lite"/>
    </source>
</evidence>
<gene>
    <name evidence="2" type="ORF">PDM29_10715</name>
</gene>
<accession>A0ABY9YJR5</accession>